<protein>
    <submittedName>
        <fullName evidence="2">Uncharacterized protein</fullName>
    </submittedName>
</protein>
<proteinExistence type="predicted"/>
<dbReference type="AlphaFoldDB" id="A0A8H6FRT7"/>
<reference evidence="2 3" key="1">
    <citation type="journal article" date="2020" name="Genomics">
        <title>Complete, high-quality genomes from long-read metagenomic sequencing of two wolf lichen thalli reveals enigmatic genome architecture.</title>
        <authorList>
            <person name="McKenzie S.K."/>
            <person name="Walston R.F."/>
            <person name="Allen J.L."/>
        </authorList>
    </citation>
    <scope>NUCLEOTIDE SEQUENCE [LARGE SCALE GENOMIC DNA]</scope>
    <source>
        <strain evidence="2">WasteWater2</strain>
    </source>
</reference>
<evidence type="ECO:0000313" key="3">
    <source>
        <dbReference type="Proteomes" id="UP000578531"/>
    </source>
</evidence>
<evidence type="ECO:0000313" key="2">
    <source>
        <dbReference type="EMBL" id="KAF6233560.1"/>
    </source>
</evidence>
<gene>
    <name evidence="2" type="ORF">HO173_008117</name>
</gene>
<dbReference type="GeneID" id="59289773"/>
<name>A0A8H6FRT7_9LECA</name>
<organism evidence="2 3">
    <name type="scientific">Letharia columbiana</name>
    <dbReference type="NCBI Taxonomy" id="112416"/>
    <lineage>
        <taxon>Eukaryota</taxon>
        <taxon>Fungi</taxon>
        <taxon>Dikarya</taxon>
        <taxon>Ascomycota</taxon>
        <taxon>Pezizomycotina</taxon>
        <taxon>Lecanoromycetes</taxon>
        <taxon>OSLEUM clade</taxon>
        <taxon>Lecanoromycetidae</taxon>
        <taxon>Lecanorales</taxon>
        <taxon>Lecanorineae</taxon>
        <taxon>Parmeliaceae</taxon>
        <taxon>Letharia</taxon>
    </lineage>
</organism>
<feature type="compositionally biased region" description="Acidic residues" evidence="1">
    <location>
        <begin position="96"/>
        <end position="107"/>
    </location>
</feature>
<evidence type="ECO:0000256" key="1">
    <source>
        <dbReference type="SAM" id="MobiDB-lite"/>
    </source>
</evidence>
<comment type="caution">
    <text evidence="2">The sequence shown here is derived from an EMBL/GenBank/DDBJ whole genome shotgun (WGS) entry which is preliminary data.</text>
</comment>
<keyword evidence="3" id="KW-1185">Reference proteome</keyword>
<dbReference type="OrthoDB" id="10499716at2759"/>
<accession>A0A8H6FRT7</accession>
<feature type="compositionally biased region" description="Basic and acidic residues" evidence="1">
    <location>
        <begin position="120"/>
        <end position="136"/>
    </location>
</feature>
<dbReference type="Proteomes" id="UP000578531">
    <property type="component" value="Unassembled WGS sequence"/>
</dbReference>
<dbReference type="EMBL" id="JACCJC010000035">
    <property type="protein sequence ID" value="KAF6233560.1"/>
    <property type="molecule type" value="Genomic_DNA"/>
</dbReference>
<dbReference type="RefSeq" id="XP_037162977.1">
    <property type="nucleotide sequence ID" value="XM_037310017.1"/>
</dbReference>
<sequence length="144" mass="16059">MPESKQDTLPDMLKLMTDVEIKNDVQVMLGTDGSALYTWGDVDTYMKKNATSLDPDLVRSVMQKLRDAYKMKKFNEELTRALEAVQIGTIAGGETDNTDDDDNDTDDTDNKILTPLSRNTDVEKAGRDENPMDHGLRATTVGQE</sequence>
<feature type="region of interest" description="Disordered" evidence="1">
    <location>
        <begin position="87"/>
        <end position="144"/>
    </location>
</feature>